<keyword evidence="3" id="KW-1185">Reference proteome</keyword>
<feature type="signal peptide" evidence="1">
    <location>
        <begin position="1"/>
        <end position="17"/>
    </location>
</feature>
<dbReference type="eggNOG" id="ENOG502RWB1">
    <property type="taxonomic scope" value="Eukaryota"/>
</dbReference>
<proteinExistence type="predicted"/>
<dbReference type="AlphaFoldDB" id="S3DA58"/>
<sequence>MKASSILALLLAGPALASPCKPKPPASSATSSVSPAFSTSSAIAAPSSSYPPTPASSSAAVAVPSSATASAPALPSSSSGSSTTNPGQVCDSTINLFVDGDISSADLPSWPHDTNKGSPTYTRSTDCSIYPACIDIGLVAGGGAQDVDFHQSVTVISGASYSGRFFYRMSEFTASGKAMATLTCTANGVTKFTKTLCEGEESVDWKQVSFTVTPDTTDLVFKCKVSTSAVGAEFQFSDFSITENC</sequence>
<keyword evidence="1" id="KW-0732">Signal</keyword>
<dbReference type="Proteomes" id="UP000016923">
    <property type="component" value="Unassembled WGS sequence"/>
</dbReference>
<reference evidence="2 3" key="1">
    <citation type="journal article" date="2013" name="BMC Genomics">
        <title>The genome and transcriptome of the pine saprophyte Ophiostoma piceae, and a comparison with the bark beetle-associated pine pathogen Grosmannia clavigera.</title>
        <authorList>
            <person name="Haridas S."/>
            <person name="Wang Y."/>
            <person name="Lim L."/>
            <person name="Massoumi Alamouti S."/>
            <person name="Jackman S."/>
            <person name="Docking R."/>
            <person name="Robertson G."/>
            <person name="Birol I."/>
            <person name="Bohlmann J."/>
            <person name="Breuil C."/>
        </authorList>
    </citation>
    <scope>NUCLEOTIDE SEQUENCE [LARGE SCALE GENOMIC DNA]</scope>
    <source>
        <strain evidence="2 3">UAMH 11346</strain>
    </source>
</reference>
<evidence type="ECO:0008006" key="4">
    <source>
        <dbReference type="Google" id="ProtNLM"/>
    </source>
</evidence>
<gene>
    <name evidence="2" type="ORF">F503_05510</name>
</gene>
<evidence type="ECO:0000313" key="3">
    <source>
        <dbReference type="Proteomes" id="UP000016923"/>
    </source>
</evidence>
<dbReference type="Gene3D" id="2.60.120.260">
    <property type="entry name" value="Galactose-binding domain-like"/>
    <property type="match status" value="1"/>
</dbReference>
<organism evidence="2 3">
    <name type="scientific">Ophiostoma piceae (strain UAMH 11346)</name>
    <name type="common">Sap stain fungus</name>
    <dbReference type="NCBI Taxonomy" id="1262450"/>
    <lineage>
        <taxon>Eukaryota</taxon>
        <taxon>Fungi</taxon>
        <taxon>Dikarya</taxon>
        <taxon>Ascomycota</taxon>
        <taxon>Pezizomycotina</taxon>
        <taxon>Sordariomycetes</taxon>
        <taxon>Sordariomycetidae</taxon>
        <taxon>Ophiostomatales</taxon>
        <taxon>Ophiostomataceae</taxon>
        <taxon>Ophiostoma</taxon>
    </lineage>
</organism>
<feature type="chain" id="PRO_5004508000" description="CBM-cenC domain-containing protein" evidence="1">
    <location>
        <begin position="18"/>
        <end position="245"/>
    </location>
</feature>
<accession>S3DA58</accession>
<dbReference type="HOGENOM" id="CLU_1133878_0_0_1"/>
<evidence type="ECO:0000313" key="2">
    <source>
        <dbReference type="EMBL" id="EPE10415.1"/>
    </source>
</evidence>
<protein>
    <recommendedName>
        <fullName evidence="4">CBM-cenC domain-containing protein</fullName>
    </recommendedName>
</protein>
<name>S3DA58_OPHP1</name>
<dbReference type="EMBL" id="KE148146">
    <property type="protein sequence ID" value="EPE10415.1"/>
    <property type="molecule type" value="Genomic_DNA"/>
</dbReference>
<evidence type="ECO:0000256" key="1">
    <source>
        <dbReference type="SAM" id="SignalP"/>
    </source>
</evidence>
<dbReference type="VEuPathDB" id="FungiDB:F503_05510"/>